<protein>
    <submittedName>
        <fullName evidence="5">Efflux RND transporter periplasmic adaptor subunit</fullName>
    </submittedName>
</protein>
<evidence type="ECO:0000256" key="1">
    <source>
        <dbReference type="ARBA" id="ARBA00009477"/>
    </source>
</evidence>
<reference evidence="5" key="1">
    <citation type="submission" date="2021-06" db="EMBL/GenBank/DDBJ databases">
        <title>Updating the genus Pseudomonas: Description of 43 new species and partition of the Pseudomonas putida group.</title>
        <authorList>
            <person name="Girard L."/>
            <person name="Lood C."/>
            <person name="Vandamme P."/>
            <person name="Rokni-Zadeh H."/>
            <person name="Van Noort V."/>
            <person name="Hofte M."/>
            <person name="Lavigne R."/>
            <person name="De Mot R."/>
        </authorList>
    </citation>
    <scope>NUCLEOTIDE SEQUENCE</scope>
    <source>
        <strain evidence="5">SWRI74</strain>
    </source>
</reference>
<feature type="chain" id="PRO_5046661881" evidence="3">
    <location>
        <begin position="25"/>
        <end position="262"/>
    </location>
</feature>
<proteinExistence type="inferred from homology"/>
<evidence type="ECO:0000256" key="2">
    <source>
        <dbReference type="ARBA" id="ARBA00023054"/>
    </source>
</evidence>
<comment type="similarity">
    <text evidence="1">Belongs to the membrane fusion protein (MFP) (TC 8.A.1) family.</text>
</comment>
<evidence type="ECO:0000259" key="4">
    <source>
        <dbReference type="Pfam" id="PF25917"/>
    </source>
</evidence>
<dbReference type="RefSeq" id="WP_217870153.1">
    <property type="nucleotide sequence ID" value="NZ_JAHSTU010000001.1"/>
</dbReference>
<sequence length="262" mass="27908">MRKTARESRTRALLLACLILPVNAEDAPSAPSLESASAIRVLLAAELETTLSSQMSGTLGELKTGFGEQVKKGDVLARFNCNEAEARSKVAVAELAMAKQNLEAKKQLRQLNAVGDIEVSMANTEVQKADGARAMGVAQSGYCQVLAPFSGRVAKVYVKPYQTVTAGTPLFDLVSDGALKVRLNVPSNLLKSLKPGLPLQVNIHETGNTYPAHVSAINSRVDAVAQTVELEARLDEKFPDLMAGMSGTARFNQDNAQTSAQP</sequence>
<dbReference type="PANTHER" id="PTHR30469">
    <property type="entry name" value="MULTIDRUG RESISTANCE PROTEIN MDTA"/>
    <property type="match status" value="1"/>
</dbReference>
<dbReference type="InterPro" id="IPR006143">
    <property type="entry name" value="RND_pump_MFP"/>
</dbReference>
<gene>
    <name evidence="5" type="ORF">KVG88_02105</name>
</gene>
<dbReference type="Pfam" id="PF25917">
    <property type="entry name" value="BSH_RND"/>
    <property type="match status" value="1"/>
</dbReference>
<dbReference type="InterPro" id="IPR058625">
    <property type="entry name" value="MdtA-like_BSH"/>
</dbReference>
<dbReference type="NCBIfam" id="TIGR01730">
    <property type="entry name" value="RND_mfp"/>
    <property type="match status" value="1"/>
</dbReference>
<dbReference type="Proteomes" id="UP001049200">
    <property type="component" value="Unassembled WGS sequence"/>
</dbReference>
<accession>A0ABS6QIT5</accession>
<organism evidence="5 6">
    <name type="scientific">Pseudomonas azerbaijanoccidentalis</name>
    <dbReference type="NCBI Taxonomy" id="2842347"/>
    <lineage>
        <taxon>Bacteria</taxon>
        <taxon>Pseudomonadati</taxon>
        <taxon>Pseudomonadota</taxon>
        <taxon>Gammaproteobacteria</taxon>
        <taxon>Pseudomonadales</taxon>
        <taxon>Pseudomonadaceae</taxon>
        <taxon>Pseudomonas</taxon>
    </lineage>
</organism>
<evidence type="ECO:0000313" key="6">
    <source>
        <dbReference type="Proteomes" id="UP001049200"/>
    </source>
</evidence>
<keyword evidence="6" id="KW-1185">Reference proteome</keyword>
<dbReference type="EMBL" id="JAHSTU010000001">
    <property type="protein sequence ID" value="MBV4518839.1"/>
    <property type="molecule type" value="Genomic_DNA"/>
</dbReference>
<keyword evidence="2" id="KW-0175">Coiled coil</keyword>
<comment type="caution">
    <text evidence="5">The sequence shown here is derived from an EMBL/GenBank/DDBJ whole genome shotgun (WGS) entry which is preliminary data.</text>
</comment>
<evidence type="ECO:0000256" key="3">
    <source>
        <dbReference type="SAM" id="SignalP"/>
    </source>
</evidence>
<dbReference type="PANTHER" id="PTHR30469:SF20">
    <property type="entry name" value="EFFLUX RND TRANSPORTER PERIPLASMIC ADAPTOR SUBUNIT"/>
    <property type="match status" value="1"/>
</dbReference>
<feature type="domain" description="Multidrug resistance protein MdtA-like barrel-sandwich hybrid" evidence="4">
    <location>
        <begin position="50"/>
        <end position="172"/>
    </location>
</feature>
<keyword evidence="3" id="KW-0732">Signal</keyword>
<feature type="signal peptide" evidence="3">
    <location>
        <begin position="1"/>
        <end position="24"/>
    </location>
</feature>
<name>A0ABS6QIT5_9PSED</name>
<evidence type="ECO:0000313" key="5">
    <source>
        <dbReference type="EMBL" id="MBV4518839.1"/>
    </source>
</evidence>